<feature type="transmembrane region" description="Helical" evidence="15">
    <location>
        <begin position="126"/>
        <end position="146"/>
    </location>
</feature>
<dbReference type="Proteomes" id="UP000646827">
    <property type="component" value="Unassembled WGS sequence"/>
</dbReference>
<keyword evidence="18" id="KW-1185">Reference proteome</keyword>
<comment type="subcellular location">
    <subcellularLocation>
        <location evidence="1">Cell membrane</location>
        <topology evidence="1">Multi-pass membrane protein</topology>
    </subcellularLocation>
</comment>
<feature type="compositionally biased region" description="Polar residues" evidence="14">
    <location>
        <begin position="14"/>
        <end position="23"/>
    </location>
</feature>
<evidence type="ECO:0000256" key="8">
    <source>
        <dbReference type="ARBA" id="ARBA00023054"/>
    </source>
</evidence>
<dbReference type="PANTHER" id="PTHR46480:SF1">
    <property type="entry name" value="VOLTAGE-GATED HYDROGEN CHANNEL 1"/>
    <property type="match status" value="1"/>
</dbReference>
<keyword evidence="10 15" id="KW-0472">Membrane</keyword>
<dbReference type="Pfam" id="PF00520">
    <property type="entry name" value="Ion_trans"/>
    <property type="match status" value="1"/>
</dbReference>
<evidence type="ECO:0000256" key="15">
    <source>
        <dbReference type="SAM" id="Phobius"/>
    </source>
</evidence>
<organism evidence="17 18">
    <name type="scientific">Circinella minor</name>
    <dbReference type="NCBI Taxonomy" id="1195481"/>
    <lineage>
        <taxon>Eukaryota</taxon>
        <taxon>Fungi</taxon>
        <taxon>Fungi incertae sedis</taxon>
        <taxon>Mucoromycota</taxon>
        <taxon>Mucoromycotina</taxon>
        <taxon>Mucoromycetes</taxon>
        <taxon>Mucorales</taxon>
        <taxon>Lichtheimiaceae</taxon>
        <taxon>Circinella</taxon>
    </lineage>
</organism>
<accession>A0A8H7S8Q6</accession>
<keyword evidence="7 15" id="KW-1133">Transmembrane helix</keyword>
<protein>
    <recommendedName>
        <fullName evidence="2">Voltage-gated hydrogen channel 1</fullName>
    </recommendedName>
    <alternativeName>
        <fullName evidence="12">Hydrogen voltage-gated channel 1</fullName>
    </alternativeName>
</protein>
<evidence type="ECO:0000256" key="10">
    <source>
        <dbReference type="ARBA" id="ARBA00023136"/>
    </source>
</evidence>
<name>A0A8H7S8Q6_9FUNG</name>
<keyword evidence="5 15" id="KW-0812">Transmembrane</keyword>
<feature type="region of interest" description="Disordered" evidence="14">
    <location>
        <begin position="1"/>
        <end position="23"/>
    </location>
</feature>
<feature type="coiled-coil region" evidence="13">
    <location>
        <begin position="180"/>
        <end position="225"/>
    </location>
</feature>
<feature type="transmembrane region" description="Helical" evidence="15">
    <location>
        <begin position="48"/>
        <end position="72"/>
    </location>
</feature>
<keyword evidence="8 13" id="KW-0175">Coiled coil</keyword>
<dbReference type="InterPro" id="IPR005821">
    <property type="entry name" value="Ion_trans_dom"/>
</dbReference>
<dbReference type="GO" id="GO:0030171">
    <property type="term" value="F:voltage-gated proton channel activity"/>
    <property type="evidence" value="ECO:0007669"/>
    <property type="project" value="InterPro"/>
</dbReference>
<proteinExistence type="predicted"/>
<dbReference type="PANTHER" id="PTHR46480">
    <property type="entry name" value="F20B24.22"/>
    <property type="match status" value="1"/>
</dbReference>
<dbReference type="EMBL" id="JAEPRB010000054">
    <property type="protein sequence ID" value="KAG2223797.1"/>
    <property type="molecule type" value="Genomic_DNA"/>
</dbReference>
<dbReference type="SUPFAM" id="SSF81324">
    <property type="entry name" value="Voltage-gated potassium channels"/>
    <property type="match status" value="1"/>
</dbReference>
<dbReference type="Gene3D" id="1.20.120.350">
    <property type="entry name" value="Voltage-gated potassium channels. Chain C"/>
    <property type="match status" value="1"/>
</dbReference>
<evidence type="ECO:0000313" key="17">
    <source>
        <dbReference type="EMBL" id="KAG2223797.1"/>
    </source>
</evidence>
<gene>
    <name evidence="17" type="ORF">INT45_001931</name>
</gene>
<dbReference type="OrthoDB" id="427456at2759"/>
<feature type="domain" description="Ion transport" evidence="16">
    <location>
        <begin position="61"/>
        <end position="171"/>
    </location>
</feature>
<reference evidence="17 18" key="1">
    <citation type="submission" date="2020-12" db="EMBL/GenBank/DDBJ databases">
        <title>Metabolic potential, ecology and presence of endohyphal bacteria is reflected in genomic diversity of Mucoromycotina.</title>
        <authorList>
            <person name="Muszewska A."/>
            <person name="Okrasinska A."/>
            <person name="Steczkiewicz K."/>
            <person name="Drgas O."/>
            <person name="Orlowska M."/>
            <person name="Perlinska-Lenart U."/>
            <person name="Aleksandrzak-Piekarczyk T."/>
            <person name="Szatraj K."/>
            <person name="Zielenkiewicz U."/>
            <person name="Pilsyk S."/>
            <person name="Malc E."/>
            <person name="Mieczkowski P."/>
            <person name="Kruszewska J.S."/>
            <person name="Biernat P."/>
            <person name="Pawlowska J."/>
        </authorList>
    </citation>
    <scope>NUCLEOTIDE SEQUENCE [LARGE SCALE GENOMIC DNA]</scope>
    <source>
        <strain evidence="17 18">CBS 142.35</strain>
    </source>
</reference>
<dbReference type="GO" id="GO:0034702">
    <property type="term" value="C:monoatomic ion channel complex"/>
    <property type="evidence" value="ECO:0007669"/>
    <property type="project" value="UniProtKB-KW"/>
</dbReference>
<dbReference type="InterPro" id="IPR031846">
    <property type="entry name" value="Hvcn1"/>
</dbReference>
<evidence type="ECO:0000256" key="4">
    <source>
        <dbReference type="ARBA" id="ARBA00022475"/>
    </source>
</evidence>
<sequence length="226" mass="26273">MTSYGSVPADEENSSSTPLLQNQSVPIENKERPEWRVQLGEFIEQEKVHLTIVGLTLLDATCVLFQIIYTFFHECQMGGSPNEWVKFLIEISDVISQAVTCIFLLELTLAFIAFGPKFYLPGWPHWKFHILDLVVVVATFVFDIVLHGKEREVAELLIIFRLWRVVRIVEATVLSMSYANQETEETINDELREIKIAYEKVEKQLEEETQRRLELQNQLDQIRSEQ</sequence>
<evidence type="ECO:0000256" key="3">
    <source>
        <dbReference type="ARBA" id="ARBA00022448"/>
    </source>
</evidence>
<evidence type="ECO:0000256" key="6">
    <source>
        <dbReference type="ARBA" id="ARBA00022882"/>
    </source>
</evidence>
<evidence type="ECO:0000256" key="1">
    <source>
        <dbReference type="ARBA" id="ARBA00004651"/>
    </source>
</evidence>
<dbReference type="AlphaFoldDB" id="A0A8H7S8Q6"/>
<evidence type="ECO:0000313" key="18">
    <source>
        <dbReference type="Proteomes" id="UP000646827"/>
    </source>
</evidence>
<evidence type="ECO:0000256" key="5">
    <source>
        <dbReference type="ARBA" id="ARBA00022692"/>
    </source>
</evidence>
<evidence type="ECO:0000256" key="14">
    <source>
        <dbReference type="SAM" id="MobiDB-lite"/>
    </source>
</evidence>
<evidence type="ECO:0000256" key="9">
    <source>
        <dbReference type="ARBA" id="ARBA00023065"/>
    </source>
</evidence>
<evidence type="ECO:0000256" key="7">
    <source>
        <dbReference type="ARBA" id="ARBA00022989"/>
    </source>
</evidence>
<evidence type="ECO:0000256" key="13">
    <source>
        <dbReference type="SAM" id="Coils"/>
    </source>
</evidence>
<evidence type="ECO:0000256" key="12">
    <source>
        <dbReference type="ARBA" id="ARBA00031989"/>
    </source>
</evidence>
<dbReference type="GO" id="GO:0005886">
    <property type="term" value="C:plasma membrane"/>
    <property type="evidence" value="ECO:0007669"/>
    <property type="project" value="UniProtKB-SubCell"/>
</dbReference>
<keyword evidence="11" id="KW-0407">Ion channel</keyword>
<keyword evidence="4" id="KW-1003">Cell membrane</keyword>
<dbReference type="InterPro" id="IPR027359">
    <property type="entry name" value="Volt_channel_dom_sf"/>
</dbReference>
<keyword evidence="9" id="KW-0406">Ion transport</keyword>
<feature type="transmembrane region" description="Helical" evidence="15">
    <location>
        <begin position="93"/>
        <end position="114"/>
    </location>
</feature>
<keyword evidence="3" id="KW-0813">Transport</keyword>
<comment type="caution">
    <text evidence="17">The sequence shown here is derived from an EMBL/GenBank/DDBJ whole genome shotgun (WGS) entry which is preliminary data.</text>
</comment>
<evidence type="ECO:0000259" key="16">
    <source>
        <dbReference type="Pfam" id="PF00520"/>
    </source>
</evidence>
<evidence type="ECO:0000256" key="2">
    <source>
        <dbReference type="ARBA" id="ARBA00015897"/>
    </source>
</evidence>
<evidence type="ECO:0000256" key="11">
    <source>
        <dbReference type="ARBA" id="ARBA00023303"/>
    </source>
</evidence>
<keyword evidence="6" id="KW-0851">Voltage-gated channel</keyword>